<organism evidence="1">
    <name type="scientific">freshwater metagenome</name>
    <dbReference type="NCBI Taxonomy" id="449393"/>
    <lineage>
        <taxon>unclassified sequences</taxon>
        <taxon>metagenomes</taxon>
        <taxon>ecological metagenomes</taxon>
    </lineage>
</organism>
<proteinExistence type="predicted"/>
<name>A0A6J7ADX6_9ZZZZ</name>
<dbReference type="AlphaFoldDB" id="A0A6J7ADX6"/>
<evidence type="ECO:0000313" key="1">
    <source>
        <dbReference type="EMBL" id="CAB4831045.1"/>
    </source>
</evidence>
<gene>
    <name evidence="1" type="ORF">UFOPK3167_01020</name>
</gene>
<sequence length="31" mass="3066">MIVSVTLGTQAATRSPLTIPKALSAAVVAPT</sequence>
<dbReference type="EMBL" id="CAFABF010000058">
    <property type="protein sequence ID" value="CAB4831045.1"/>
    <property type="molecule type" value="Genomic_DNA"/>
</dbReference>
<reference evidence="1" key="1">
    <citation type="submission" date="2020-05" db="EMBL/GenBank/DDBJ databases">
        <authorList>
            <person name="Chiriac C."/>
            <person name="Salcher M."/>
            <person name="Ghai R."/>
            <person name="Kavagutti S V."/>
        </authorList>
    </citation>
    <scope>NUCLEOTIDE SEQUENCE</scope>
</reference>
<protein>
    <submittedName>
        <fullName evidence="1">Unannotated protein</fullName>
    </submittedName>
</protein>
<accession>A0A6J7ADX6</accession>